<dbReference type="InterPro" id="IPR024041">
    <property type="entry name" value="NH4_transpt_AmtB-like_dom"/>
</dbReference>
<dbReference type="EMBL" id="UINC01019236">
    <property type="protein sequence ID" value="SVA81354.1"/>
    <property type="molecule type" value="Genomic_DNA"/>
</dbReference>
<feature type="transmembrane region" description="Helical" evidence="8">
    <location>
        <begin position="144"/>
        <end position="166"/>
    </location>
</feature>
<dbReference type="PANTHER" id="PTHR43029:SF10">
    <property type="entry name" value="AMMONIUM TRANSPORTER MEP2"/>
    <property type="match status" value="1"/>
</dbReference>
<dbReference type="Pfam" id="PF00909">
    <property type="entry name" value="Ammonium_transp"/>
    <property type="match status" value="1"/>
</dbReference>
<evidence type="ECO:0000256" key="4">
    <source>
        <dbReference type="ARBA" id="ARBA00022692"/>
    </source>
</evidence>
<keyword evidence="3" id="KW-0813">Transport</keyword>
<evidence type="ECO:0000256" key="8">
    <source>
        <dbReference type="SAM" id="Phobius"/>
    </source>
</evidence>
<keyword evidence="6 8" id="KW-0472">Membrane</keyword>
<comment type="similarity">
    <text evidence="2">Belongs to the ammonia transporter channel (TC 1.A.11.2) family.</text>
</comment>
<feature type="transmembrane region" description="Helical" evidence="8">
    <location>
        <begin position="246"/>
        <end position="268"/>
    </location>
</feature>
<organism evidence="10">
    <name type="scientific">marine metagenome</name>
    <dbReference type="NCBI Taxonomy" id="408172"/>
    <lineage>
        <taxon>unclassified sequences</taxon>
        <taxon>metagenomes</taxon>
        <taxon>ecological metagenomes</taxon>
    </lineage>
</organism>
<dbReference type="InterPro" id="IPR001905">
    <property type="entry name" value="Ammonium_transpt"/>
</dbReference>
<accession>A0A381YWN5</accession>
<sequence>MLKKLLFITLGLFSISASADSLDTGDTAWMLTSTALVLFMTLPGLALFYAGLVRSKNAVSVLMQCFTIACLVSIVWVVYGYSLAFKGDGLFIGDLSAAFLSGIGRETLAGTIPESVFVTFQLTFAIITPALVVGAFAERMKFSAMCLFSALWLTFIYLPATHMVWGGGLLAQWGVIDFAGGLVVHLTCGVGALVAALVLGTRKGFPDTPMPPHNRSMVMMGAAMLWVGWFGFNAGSAVAANEDAGMAMLVTHISAAVGACTWMGIEWIREGKTTIVGIATGMVAGLATITPASGTVGPEGALLIGLLAGSVCYFCTQAMKGIFGVDDSLDVFPVHGVGGMLGIIMLSLVGTQGGFLGSGASGIADGGPLVQLVIQLK</sequence>
<evidence type="ECO:0000313" key="10">
    <source>
        <dbReference type="EMBL" id="SVA81354.1"/>
    </source>
</evidence>
<evidence type="ECO:0000256" key="5">
    <source>
        <dbReference type="ARBA" id="ARBA00022989"/>
    </source>
</evidence>
<feature type="transmembrane region" description="Helical" evidence="8">
    <location>
        <begin position="220"/>
        <end position="240"/>
    </location>
</feature>
<evidence type="ECO:0000256" key="3">
    <source>
        <dbReference type="ARBA" id="ARBA00022448"/>
    </source>
</evidence>
<evidence type="ECO:0000256" key="1">
    <source>
        <dbReference type="ARBA" id="ARBA00004141"/>
    </source>
</evidence>
<name>A0A381YWN5_9ZZZZ</name>
<feature type="transmembrane region" description="Helical" evidence="8">
    <location>
        <begin position="300"/>
        <end position="319"/>
    </location>
</feature>
<feature type="transmembrane region" description="Helical" evidence="8">
    <location>
        <begin position="178"/>
        <end position="199"/>
    </location>
</feature>
<dbReference type="SUPFAM" id="SSF111352">
    <property type="entry name" value="Ammonium transporter"/>
    <property type="match status" value="1"/>
</dbReference>
<evidence type="ECO:0000256" key="7">
    <source>
        <dbReference type="ARBA" id="ARBA00023177"/>
    </source>
</evidence>
<dbReference type="GO" id="GO:0005886">
    <property type="term" value="C:plasma membrane"/>
    <property type="evidence" value="ECO:0007669"/>
    <property type="project" value="TreeGrafter"/>
</dbReference>
<evidence type="ECO:0000259" key="9">
    <source>
        <dbReference type="Pfam" id="PF00909"/>
    </source>
</evidence>
<keyword evidence="7" id="KW-0924">Ammonia transport</keyword>
<keyword evidence="4 8" id="KW-0812">Transmembrane</keyword>
<dbReference type="GO" id="GO:0008519">
    <property type="term" value="F:ammonium channel activity"/>
    <property type="evidence" value="ECO:0007669"/>
    <property type="project" value="InterPro"/>
</dbReference>
<feature type="transmembrane region" description="Helical" evidence="8">
    <location>
        <begin position="61"/>
        <end position="81"/>
    </location>
</feature>
<feature type="domain" description="Ammonium transporter AmtB-like" evidence="9">
    <location>
        <begin position="28"/>
        <end position="376"/>
    </location>
</feature>
<feature type="non-terminal residue" evidence="10">
    <location>
        <position position="377"/>
    </location>
</feature>
<reference evidence="10" key="1">
    <citation type="submission" date="2018-05" db="EMBL/GenBank/DDBJ databases">
        <authorList>
            <person name="Lanie J.A."/>
            <person name="Ng W.-L."/>
            <person name="Kazmierczak K.M."/>
            <person name="Andrzejewski T.M."/>
            <person name="Davidsen T.M."/>
            <person name="Wayne K.J."/>
            <person name="Tettelin H."/>
            <person name="Glass J.I."/>
            <person name="Rusch D."/>
            <person name="Podicherti R."/>
            <person name="Tsui H.-C.T."/>
            <person name="Winkler M.E."/>
        </authorList>
    </citation>
    <scope>NUCLEOTIDE SEQUENCE</scope>
</reference>
<dbReference type="AlphaFoldDB" id="A0A381YWN5"/>
<protein>
    <recommendedName>
        <fullName evidence="9">Ammonium transporter AmtB-like domain-containing protein</fullName>
    </recommendedName>
</protein>
<feature type="transmembrane region" description="Helical" evidence="8">
    <location>
        <begin position="29"/>
        <end position="49"/>
    </location>
</feature>
<keyword evidence="5 8" id="KW-1133">Transmembrane helix</keyword>
<proteinExistence type="inferred from homology"/>
<comment type="subcellular location">
    <subcellularLocation>
        <location evidence="1">Membrane</location>
        <topology evidence="1">Multi-pass membrane protein</topology>
    </subcellularLocation>
</comment>
<feature type="transmembrane region" description="Helical" evidence="8">
    <location>
        <begin position="331"/>
        <end position="349"/>
    </location>
</feature>
<evidence type="ECO:0000256" key="6">
    <source>
        <dbReference type="ARBA" id="ARBA00023136"/>
    </source>
</evidence>
<dbReference type="InterPro" id="IPR029020">
    <property type="entry name" value="Ammonium/urea_transptr"/>
</dbReference>
<gene>
    <name evidence="10" type="ORF">METZ01_LOCUS134208</name>
</gene>
<feature type="transmembrane region" description="Helical" evidence="8">
    <location>
        <begin position="116"/>
        <end position="137"/>
    </location>
</feature>
<dbReference type="NCBIfam" id="TIGR00836">
    <property type="entry name" value="amt"/>
    <property type="match status" value="1"/>
</dbReference>
<dbReference type="PANTHER" id="PTHR43029">
    <property type="entry name" value="AMMONIUM TRANSPORTER MEP2"/>
    <property type="match status" value="1"/>
</dbReference>
<feature type="transmembrane region" description="Helical" evidence="8">
    <location>
        <begin position="275"/>
        <end position="294"/>
    </location>
</feature>
<dbReference type="Gene3D" id="1.10.3430.10">
    <property type="entry name" value="Ammonium transporter AmtB like domains"/>
    <property type="match status" value="1"/>
</dbReference>
<evidence type="ECO:0000256" key="2">
    <source>
        <dbReference type="ARBA" id="ARBA00005887"/>
    </source>
</evidence>